<keyword evidence="2" id="KW-0812">Transmembrane</keyword>
<gene>
    <name evidence="3" type="ORF">IQ249_22465</name>
</gene>
<reference evidence="3" key="1">
    <citation type="submission" date="2020-10" db="EMBL/GenBank/DDBJ databases">
        <authorList>
            <person name="Castelo-Branco R."/>
            <person name="Eusebio N."/>
            <person name="Adriana R."/>
            <person name="Vieira A."/>
            <person name="Brugerolle De Fraissinette N."/>
            <person name="Rezende De Castro R."/>
            <person name="Schneider M.P."/>
            <person name="Vasconcelos V."/>
            <person name="Leao P.N."/>
        </authorList>
    </citation>
    <scope>NUCLEOTIDE SEQUENCE</scope>
    <source>
        <strain evidence="3">LEGE 07157</strain>
    </source>
</reference>
<name>A0A8J7DZP0_9CYAN</name>
<keyword evidence="2" id="KW-0472">Membrane</keyword>
<organism evidence="3 4">
    <name type="scientific">Lusitaniella coriacea LEGE 07157</name>
    <dbReference type="NCBI Taxonomy" id="945747"/>
    <lineage>
        <taxon>Bacteria</taxon>
        <taxon>Bacillati</taxon>
        <taxon>Cyanobacteriota</taxon>
        <taxon>Cyanophyceae</taxon>
        <taxon>Spirulinales</taxon>
        <taxon>Lusitaniellaceae</taxon>
        <taxon>Lusitaniella</taxon>
    </lineage>
</organism>
<proteinExistence type="predicted"/>
<accession>A0A8J7DZP0</accession>
<feature type="region of interest" description="Disordered" evidence="1">
    <location>
        <begin position="1"/>
        <end position="23"/>
    </location>
</feature>
<evidence type="ECO:0000256" key="2">
    <source>
        <dbReference type="SAM" id="Phobius"/>
    </source>
</evidence>
<keyword evidence="4" id="KW-1185">Reference proteome</keyword>
<evidence type="ECO:0000256" key="1">
    <source>
        <dbReference type="SAM" id="MobiDB-lite"/>
    </source>
</evidence>
<dbReference type="AlphaFoldDB" id="A0A8J7DZP0"/>
<sequence>MTSNFESPNPIQPQTDSKIDMDSSGRDRFELLSAYLDGEANAAERKQVQQWLDTDSDVQQLYQRLLKLRQGLRTLPVPASEKSAQEISEGVFRQLDRHRFQRAIALGGGALVAVFVGLLPGLLSGNSVPNWRMANTNESPSAATAELPVAGEALKIAVNQPIVEIPKAAVATPEKSIDSGNPNP</sequence>
<feature type="compositionally biased region" description="Polar residues" evidence="1">
    <location>
        <begin position="1"/>
        <end position="16"/>
    </location>
</feature>
<dbReference type="Proteomes" id="UP000654482">
    <property type="component" value="Unassembled WGS sequence"/>
</dbReference>
<keyword evidence="2" id="KW-1133">Transmembrane helix</keyword>
<evidence type="ECO:0000313" key="3">
    <source>
        <dbReference type="EMBL" id="MBE9118657.1"/>
    </source>
</evidence>
<feature type="transmembrane region" description="Helical" evidence="2">
    <location>
        <begin position="103"/>
        <end position="123"/>
    </location>
</feature>
<dbReference type="EMBL" id="JADEWZ010000055">
    <property type="protein sequence ID" value="MBE9118657.1"/>
    <property type="molecule type" value="Genomic_DNA"/>
</dbReference>
<comment type="caution">
    <text evidence="3">The sequence shown here is derived from an EMBL/GenBank/DDBJ whole genome shotgun (WGS) entry which is preliminary data.</text>
</comment>
<evidence type="ECO:0000313" key="4">
    <source>
        <dbReference type="Proteomes" id="UP000654482"/>
    </source>
</evidence>
<dbReference type="RefSeq" id="WP_194031740.1">
    <property type="nucleotide sequence ID" value="NZ_JADEWZ010000055.1"/>
</dbReference>
<protein>
    <submittedName>
        <fullName evidence="3">Fis family transcriptional regulator</fullName>
    </submittedName>
</protein>